<feature type="compositionally biased region" description="Basic and acidic residues" evidence="1">
    <location>
        <begin position="366"/>
        <end position="380"/>
    </location>
</feature>
<accession>A0A9Q1H0J4</accession>
<keyword evidence="3" id="KW-1185">Reference proteome</keyword>
<feature type="region of interest" description="Disordered" evidence="1">
    <location>
        <begin position="1"/>
        <end position="25"/>
    </location>
</feature>
<evidence type="ECO:0000313" key="2">
    <source>
        <dbReference type="EMBL" id="KAJ8427958.1"/>
    </source>
</evidence>
<feature type="compositionally biased region" description="Acidic residues" evidence="1">
    <location>
        <begin position="349"/>
        <end position="362"/>
    </location>
</feature>
<dbReference type="Proteomes" id="UP001153076">
    <property type="component" value="Unassembled WGS sequence"/>
</dbReference>
<organism evidence="2 3">
    <name type="scientific">Carnegiea gigantea</name>
    <dbReference type="NCBI Taxonomy" id="171969"/>
    <lineage>
        <taxon>Eukaryota</taxon>
        <taxon>Viridiplantae</taxon>
        <taxon>Streptophyta</taxon>
        <taxon>Embryophyta</taxon>
        <taxon>Tracheophyta</taxon>
        <taxon>Spermatophyta</taxon>
        <taxon>Magnoliopsida</taxon>
        <taxon>eudicotyledons</taxon>
        <taxon>Gunneridae</taxon>
        <taxon>Pentapetalae</taxon>
        <taxon>Caryophyllales</taxon>
        <taxon>Cactineae</taxon>
        <taxon>Cactaceae</taxon>
        <taxon>Cactoideae</taxon>
        <taxon>Echinocereeae</taxon>
        <taxon>Carnegiea</taxon>
    </lineage>
</organism>
<comment type="caution">
    <text evidence="2">The sequence shown here is derived from an EMBL/GenBank/DDBJ whole genome shotgun (WGS) entry which is preliminary data.</text>
</comment>
<proteinExistence type="predicted"/>
<name>A0A9Q1H0J4_9CARY</name>
<feature type="compositionally biased region" description="Basic residues" evidence="1">
    <location>
        <begin position="1"/>
        <end position="10"/>
    </location>
</feature>
<reference evidence="2" key="1">
    <citation type="submission" date="2022-04" db="EMBL/GenBank/DDBJ databases">
        <title>Carnegiea gigantea Genome sequencing and assembly v2.</title>
        <authorList>
            <person name="Copetti D."/>
            <person name="Sanderson M.J."/>
            <person name="Burquez A."/>
            <person name="Wojciechowski M.F."/>
        </authorList>
    </citation>
    <scope>NUCLEOTIDE SEQUENCE</scope>
    <source>
        <strain evidence="2">SGP5-SGP5p</strain>
        <tissue evidence="2">Aerial part</tissue>
    </source>
</reference>
<gene>
    <name evidence="2" type="ORF">Cgig2_023253</name>
</gene>
<evidence type="ECO:0000313" key="3">
    <source>
        <dbReference type="Proteomes" id="UP001153076"/>
    </source>
</evidence>
<dbReference type="EMBL" id="JAKOGI010001073">
    <property type="protein sequence ID" value="KAJ8427958.1"/>
    <property type="molecule type" value="Genomic_DNA"/>
</dbReference>
<dbReference type="AlphaFoldDB" id="A0A9Q1H0J4"/>
<sequence>MEDVHKRGRGERKSTGLVRWSGVGGGGTHQKGAINSFFYQQLGVAFGGKGKLGKVDEGLRRRKSPSVGERNADRGVCSENNEDREHEWGFYWSRRVRKKRSEHNKGRKKKSSARWMGIKGVAACRMGWVFDLGYGDGEVQVATLAVDWEGHRRCWSSNGWERCSSKRRWEGEGDSYVCFVRGMLVESGDGKVTYEGGSRKCMVMREGMGAEELLKMMRKMTGSNISEEKLWYNLKYDREMLVVVEVDSDAGVIFKGNDKHGYIYLARNAGPVRREHARAAVCKARERDTEVGAHCNDVQEVGEQRGNNETGVKRSVGVEGGEQSGSRLRLGGDTIEMSDDDEIYVASEDAGDREAVEEDNAGDEGAAEKRCGDGSKREACDDGNDVNDNVHVCAGVRGVDRTGRGLMAYISVHIPSEGANLHWRLYYANNGFRGWCWRAGQRTFCSLAFTTNVACVSSNLWGTKNTFDESQKIHTPPTKPKGEVKPWFITVLRRISLALSSPTLISVTTITEALVITSSPVRFGMKDARAIPLQFYTATQMSVVANSGMRGEKPMRLLVATMFTVYAMPLPSSMGTDIMLI</sequence>
<protein>
    <submittedName>
        <fullName evidence="2">Uncharacterized protein</fullName>
    </submittedName>
</protein>
<feature type="region of interest" description="Disordered" evidence="1">
    <location>
        <begin position="302"/>
        <end position="333"/>
    </location>
</feature>
<feature type="region of interest" description="Disordered" evidence="1">
    <location>
        <begin position="349"/>
        <end position="380"/>
    </location>
</feature>
<evidence type="ECO:0000256" key="1">
    <source>
        <dbReference type="SAM" id="MobiDB-lite"/>
    </source>
</evidence>